<reference evidence="1 2" key="1">
    <citation type="journal article" date="2021" name="Sci. Rep.">
        <title>The distribution of antibiotic resistance genes in chicken gut microbiota commensals.</title>
        <authorList>
            <person name="Juricova H."/>
            <person name="Matiasovicova J."/>
            <person name="Kubasova T."/>
            <person name="Cejkova D."/>
            <person name="Rychlik I."/>
        </authorList>
    </citation>
    <scope>NUCLEOTIDE SEQUENCE [LARGE SCALE GENOMIC DNA]</scope>
    <source>
        <strain evidence="1 2">An562</strain>
    </source>
</reference>
<dbReference type="Pfam" id="PF09481">
    <property type="entry name" value="CRISPR_Cse1"/>
    <property type="match status" value="1"/>
</dbReference>
<organism evidence="1 2">
    <name type="scientific">Parasutterella secunda</name>
    <dbReference type="NCBI Taxonomy" id="626947"/>
    <lineage>
        <taxon>Bacteria</taxon>
        <taxon>Pseudomonadati</taxon>
        <taxon>Pseudomonadota</taxon>
        <taxon>Betaproteobacteria</taxon>
        <taxon>Burkholderiales</taxon>
        <taxon>Sutterellaceae</taxon>
        <taxon>Parasutterella</taxon>
    </lineage>
</organism>
<keyword evidence="2" id="KW-1185">Reference proteome</keyword>
<gene>
    <name evidence="1" type="primary">casA</name>
    <name evidence="1" type="ORF">H5985_06525</name>
</gene>
<sequence>MNKSFSLVSNPWLPVVGYGEKSLYEIFSNPFPLIGGNPIEHVSIFKLLLAIAQSAITPKDEKEWLDLTAEGLAREALKYLQFHENKFNLYGPEPFLQMPVVKGVGAKPFSVVVPEIASGNTTVLTQTQTNRVLSDAELTLNLLTLQSFALGGKKTDNSLVLTSGYKGKKASGKPGCSLEQSGLLHTYVQGENIWETLWLNLWTQEQLETEKMQTIFPFGRGQAPWEKMPQGEDCDTAKMLKGSLLGRLVPLCRFCLIENQNIHLTEGIQYSSSKEGIVDTTASLTLGDKPKALLVNPMKRPWRELTAILSTNLSSPALSCTQLTIFNRHSRTLSTADPNNQYKQVHYWSGGLRVSNKAGEQFVSGSDDYVDSSFRLSLKELSDFTWFTLFSEEIKQLDQKAKKLGTCIRKYCEEMKLDTEIAKFGESKFWLQTETLCQNIIDCCVEKDLAKQKQQFESLHQRIFRISEEIYSDLCPYTTSKQLMAWTKYHPNSSYARKRG</sequence>
<comment type="caution">
    <text evidence="1">The sequence shown here is derived from an EMBL/GenBank/DDBJ whole genome shotgun (WGS) entry which is preliminary data.</text>
</comment>
<name>A0ABS2GU59_9BURK</name>
<dbReference type="RefSeq" id="WP_205050508.1">
    <property type="nucleotide sequence ID" value="NZ_JACJKX010000011.1"/>
</dbReference>
<accession>A0ABS2GU59</accession>
<evidence type="ECO:0000313" key="1">
    <source>
        <dbReference type="EMBL" id="MBM6928919.1"/>
    </source>
</evidence>
<protein>
    <submittedName>
        <fullName evidence="1">Type I-E CRISPR-associated protein Cse1/CasA</fullName>
    </submittedName>
</protein>
<dbReference type="NCBIfam" id="TIGR02547">
    <property type="entry name" value="casA_cse1"/>
    <property type="match status" value="1"/>
</dbReference>
<dbReference type="Proteomes" id="UP000777002">
    <property type="component" value="Unassembled WGS sequence"/>
</dbReference>
<dbReference type="InterPro" id="IPR013381">
    <property type="entry name" value="CRISPR-assoc_prot_Cse1"/>
</dbReference>
<evidence type="ECO:0000313" key="2">
    <source>
        <dbReference type="Proteomes" id="UP000777002"/>
    </source>
</evidence>
<proteinExistence type="predicted"/>
<dbReference type="EMBL" id="JACJKX010000011">
    <property type="protein sequence ID" value="MBM6928919.1"/>
    <property type="molecule type" value="Genomic_DNA"/>
</dbReference>